<evidence type="ECO:0000313" key="3">
    <source>
        <dbReference type="EMBL" id="MBB3662595.1"/>
    </source>
</evidence>
<comment type="caution">
    <text evidence="3">The sequence shown here is derived from an EMBL/GenBank/DDBJ whole genome shotgun (WGS) entry which is preliminary data.</text>
</comment>
<dbReference type="SUPFAM" id="SSF55961">
    <property type="entry name" value="Bet v1-like"/>
    <property type="match status" value="1"/>
</dbReference>
<dbReference type="GO" id="GO:0004029">
    <property type="term" value="F:aldehyde dehydrogenase (NAD+) activity"/>
    <property type="evidence" value="ECO:0007669"/>
    <property type="project" value="TreeGrafter"/>
</dbReference>
<name>A0A839XRT4_9PSEU</name>
<dbReference type="Pfam" id="PF11066">
    <property type="entry name" value="DUF2867"/>
    <property type="match status" value="1"/>
</dbReference>
<evidence type="ECO:0000259" key="2">
    <source>
        <dbReference type="Pfam" id="PF13460"/>
    </source>
</evidence>
<dbReference type="Pfam" id="PF13460">
    <property type="entry name" value="NAD_binding_10"/>
    <property type="match status" value="1"/>
</dbReference>
<dbReference type="GO" id="GO:0005737">
    <property type="term" value="C:cytoplasm"/>
    <property type="evidence" value="ECO:0007669"/>
    <property type="project" value="TreeGrafter"/>
</dbReference>
<accession>A0A839XRT4</accession>
<gene>
    <name evidence="3" type="ORF">FB384_001499</name>
</gene>
<dbReference type="AlphaFoldDB" id="A0A839XRT4"/>
<evidence type="ECO:0000313" key="4">
    <source>
        <dbReference type="Proteomes" id="UP000564573"/>
    </source>
</evidence>
<proteinExistence type="predicted"/>
<dbReference type="SUPFAM" id="SSF51735">
    <property type="entry name" value="NAD(P)-binding Rossmann-fold domains"/>
    <property type="match status" value="1"/>
</dbReference>
<organism evidence="3 4">
    <name type="scientific">Prauserella sediminis</name>
    <dbReference type="NCBI Taxonomy" id="577680"/>
    <lineage>
        <taxon>Bacteria</taxon>
        <taxon>Bacillati</taxon>
        <taxon>Actinomycetota</taxon>
        <taxon>Actinomycetes</taxon>
        <taxon>Pseudonocardiales</taxon>
        <taxon>Pseudonocardiaceae</taxon>
        <taxon>Prauserella</taxon>
        <taxon>Prauserella salsuginis group</taxon>
    </lineage>
</organism>
<reference evidence="3 4" key="1">
    <citation type="submission" date="2020-08" db="EMBL/GenBank/DDBJ databases">
        <title>Sequencing the genomes of 1000 actinobacteria strains.</title>
        <authorList>
            <person name="Klenk H.-P."/>
        </authorList>
    </citation>
    <scope>NUCLEOTIDE SEQUENCE [LARGE SCALE GENOMIC DNA]</scope>
    <source>
        <strain evidence="3 4">DSM 45267</strain>
    </source>
</reference>
<feature type="region of interest" description="Disordered" evidence="1">
    <location>
        <begin position="312"/>
        <end position="331"/>
    </location>
</feature>
<dbReference type="InterPro" id="IPR036291">
    <property type="entry name" value="NAD(P)-bd_dom_sf"/>
</dbReference>
<dbReference type="InterPro" id="IPR016040">
    <property type="entry name" value="NAD(P)-bd_dom"/>
</dbReference>
<dbReference type="InterPro" id="IPR021295">
    <property type="entry name" value="DUF2867"/>
</dbReference>
<protein>
    <submittedName>
        <fullName evidence="3">Uncharacterized protein YbjT (DUF2867 family)</fullName>
    </submittedName>
</protein>
<dbReference type="EMBL" id="JACIBS010000001">
    <property type="protein sequence ID" value="MBB3662595.1"/>
    <property type="molecule type" value="Genomic_DNA"/>
</dbReference>
<dbReference type="InterPro" id="IPR051783">
    <property type="entry name" value="NAD(P)-dependent_oxidoreduct"/>
</dbReference>
<keyword evidence="4" id="KW-1185">Reference proteome</keyword>
<dbReference type="Gene3D" id="3.40.50.720">
    <property type="entry name" value="NAD(P)-binding Rossmann-like Domain"/>
    <property type="match status" value="1"/>
</dbReference>
<dbReference type="PANTHER" id="PTHR48079">
    <property type="entry name" value="PROTEIN YEEZ"/>
    <property type="match status" value="1"/>
</dbReference>
<dbReference type="PANTHER" id="PTHR48079:SF6">
    <property type="entry name" value="NAD(P)-BINDING DOMAIN-CONTAINING PROTEIN-RELATED"/>
    <property type="match status" value="1"/>
</dbReference>
<feature type="domain" description="NAD(P)-binding" evidence="2">
    <location>
        <begin position="7"/>
        <end position="116"/>
    </location>
</feature>
<evidence type="ECO:0000256" key="1">
    <source>
        <dbReference type="SAM" id="MobiDB-lite"/>
    </source>
</evidence>
<dbReference type="RefSeq" id="WP_183780704.1">
    <property type="nucleotide sequence ID" value="NZ_JACIBS010000001.1"/>
</dbReference>
<dbReference type="Proteomes" id="UP000564573">
    <property type="component" value="Unassembled WGS sequence"/>
</dbReference>
<sequence>MRCVVLGATGYIGGRLVPELLEAGHEVRVVARSPEKLDEVPWRDEVELVRGDVTDPSDMAAALADSQVAYYLVHALHRSDFVRVDRAAAENVAAAAREAGLSRLVYLGGITPAGDEPLSEHLASRDEVGQILLDSGVPTVALQAAVIIGSGSASFEMLRYLTERLPVMVTPRWVHNRIQPIAVRDVLHYLTRAAELPADVHRRFDIGGPDVLTYLEMMRRYAVVSGLPRRVVLPVPVLTPWLSAQWVNLVTPVPRSIGIPLIESLVHEVVRREHDIDAYIAPPAEGLLHYERALELALTRIRDREVPTRWSDATWPAAPSDPLPTDPDWSGGTMYRDVRERRTDATPEQLWEVVEAIGGEHGWYSFPLAWSVRGWADRIAGGVGLRRGRRDPHELHLGEALDWWRVEAIERPHLLRLRAEMKLPGRAWLELAVEPDGDGARYRQRALFEPHGLAGQLYWRAISPFHDIVFGGMARNITGAANAT</sequence>